<gene>
    <name evidence="4" type="ORF">SAMN05216266_1246</name>
</gene>
<dbReference type="Proteomes" id="UP000243799">
    <property type="component" value="Unassembled WGS sequence"/>
</dbReference>
<feature type="signal peptide" evidence="2">
    <location>
        <begin position="1"/>
        <end position="22"/>
    </location>
</feature>
<protein>
    <submittedName>
        <fullName evidence="4">Peptide/nickel transport system substrate-binding protein</fullName>
    </submittedName>
</protein>
<reference evidence="5" key="1">
    <citation type="submission" date="2016-10" db="EMBL/GenBank/DDBJ databases">
        <authorList>
            <person name="Varghese N."/>
            <person name="Submissions S."/>
        </authorList>
    </citation>
    <scope>NUCLEOTIDE SEQUENCE [LARGE SCALE GENOMIC DNA]</scope>
    <source>
        <strain evidence="5">CGMCC 4.3568</strain>
    </source>
</reference>
<dbReference type="SUPFAM" id="SSF53850">
    <property type="entry name" value="Periplasmic binding protein-like II"/>
    <property type="match status" value="1"/>
</dbReference>
<evidence type="ECO:0000256" key="1">
    <source>
        <dbReference type="SAM" id="MobiDB-lite"/>
    </source>
</evidence>
<name>A0A1I1CC80_9PSEU</name>
<evidence type="ECO:0000313" key="5">
    <source>
        <dbReference type="Proteomes" id="UP000243799"/>
    </source>
</evidence>
<feature type="region of interest" description="Disordered" evidence="1">
    <location>
        <begin position="25"/>
        <end position="46"/>
    </location>
</feature>
<dbReference type="InterPro" id="IPR030678">
    <property type="entry name" value="Peptide/Ni-bd"/>
</dbReference>
<keyword evidence="5" id="KW-1185">Reference proteome</keyword>
<dbReference type="EMBL" id="FOKG01000024">
    <property type="protein sequence ID" value="SFB59616.1"/>
    <property type="molecule type" value="Genomic_DNA"/>
</dbReference>
<evidence type="ECO:0000259" key="3">
    <source>
        <dbReference type="Pfam" id="PF00496"/>
    </source>
</evidence>
<dbReference type="PROSITE" id="PS51257">
    <property type="entry name" value="PROKAR_LIPOPROTEIN"/>
    <property type="match status" value="1"/>
</dbReference>
<accession>A0A1I1CC80</accession>
<dbReference type="PANTHER" id="PTHR30290">
    <property type="entry name" value="PERIPLASMIC BINDING COMPONENT OF ABC TRANSPORTER"/>
    <property type="match status" value="1"/>
</dbReference>
<dbReference type="GO" id="GO:0042597">
    <property type="term" value="C:periplasmic space"/>
    <property type="evidence" value="ECO:0007669"/>
    <property type="project" value="UniProtKB-ARBA"/>
</dbReference>
<dbReference type="InterPro" id="IPR039424">
    <property type="entry name" value="SBP_5"/>
</dbReference>
<dbReference type="GO" id="GO:1904680">
    <property type="term" value="F:peptide transmembrane transporter activity"/>
    <property type="evidence" value="ECO:0007669"/>
    <property type="project" value="TreeGrafter"/>
</dbReference>
<dbReference type="CDD" id="cd08501">
    <property type="entry name" value="PBP2_Lpqw"/>
    <property type="match status" value="1"/>
</dbReference>
<dbReference type="Gene3D" id="3.40.190.10">
    <property type="entry name" value="Periplasmic binding protein-like II"/>
    <property type="match status" value="1"/>
</dbReference>
<dbReference type="Gene3D" id="3.10.105.10">
    <property type="entry name" value="Dipeptide-binding Protein, Domain 3"/>
    <property type="match status" value="1"/>
</dbReference>
<dbReference type="GO" id="GO:0015833">
    <property type="term" value="P:peptide transport"/>
    <property type="evidence" value="ECO:0007669"/>
    <property type="project" value="TreeGrafter"/>
</dbReference>
<dbReference type="InterPro" id="IPR000914">
    <property type="entry name" value="SBP_5_dom"/>
</dbReference>
<feature type="domain" description="Solute-binding protein family 5" evidence="3">
    <location>
        <begin position="113"/>
        <end position="508"/>
    </location>
</feature>
<evidence type="ECO:0000313" key="4">
    <source>
        <dbReference type="EMBL" id="SFB59616.1"/>
    </source>
</evidence>
<dbReference type="Pfam" id="PF00496">
    <property type="entry name" value="SBP_bac_5"/>
    <property type="match status" value="1"/>
</dbReference>
<dbReference type="STRING" id="490629.SAMN05216266_1246"/>
<dbReference type="RefSeq" id="WP_091677821.1">
    <property type="nucleotide sequence ID" value="NZ_FOKG01000024.1"/>
</dbReference>
<proteinExistence type="predicted"/>
<keyword evidence="2" id="KW-0732">Signal</keyword>
<dbReference type="OrthoDB" id="7888869at2"/>
<dbReference type="AlphaFoldDB" id="A0A1I1CC80"/>
<sequence>MRRSRALSALSLVAASALVLTACGGDDEGGDPNAGSDTDVKSMATGKGQQGDVFKLGAAAASDQVIVAIDQGYSGYNNDTPDTNTSYNTFVLEPVLSGAFKLDGNNKVLLNGDVMESVEVTSPDPQVVEYKIKPDVKWSDGQAWDCDDFYLAWLAHSGKVDSFTSASTSGYDLMSEVTCKDDLTFETTYGKPYLDYKNLFLPTAIMPAHVLEQQAGIADITALKPGGDAGQLKAAGDFWTGEWKAFDPAIMPGSGPYKLTAFNQNSDQVTLEKNPEWIGAKGGPNKAIVRAIPDTKAMATALQNGEVDVIGSVQPDATAAATLKSLTSQGVTYGSAPRLSFEHLDLNYDRIFADDAARKAFFQVVNRQEIVDKLIKPVQADAVPLNSIVYFPGEEGFVDLYSDKTGQGAEAAMKTLEDGGWTKGSDGIYEKDGKRLSFEIAHNDNARRTQTVEIILAQAKAAGMEVKDDTDANFLKGRVDKGDYDVALFGWSSTPFKSEQEAIYTSEGNQNWQGLSDPTIDQSFAAAVSATDEAAATQAYQAADKALAEQYASLPLFQTPSMWGFRGIDRVYMQSYYGPMWNLGEWEKTS</sequence>
<dbReference type="GO" id="GO:0043190">
    <property type="term" value="C:ATP-binding cassette (ABC) transporter complex"/>
    <property type="evidence" value="ECO:0007669"/>
    <property type="project" value="InterPro"/>
</dbReference>
<dbReference type="PIRSF" id="PIRSF002741">
    <property type="entry name" value="MppA"/>
    <property type="match status" value="1"/>
</dbReference>
<organism evidence="4 5">
    <name type="scientific">Amycolatopsis marina</name>
    <dbReference type="NCBI Taxonomy" id="490629"/>
    <lineage>
        <taxon>Bacteria</taxon>
        <taxon>Bacillati</taxon>
        <taxon>Actinomycetota</taxon>
        <taxon>Actinomycetes</taxon>
        <taxon>Pseudonocardiales</taxon>
        <taxon>Pseudonocardiaceae</taxon>
        <taxon>Amycolatopsis</taxon>
    </lineage>
</organism>
<feature type="chain" id="PRO_5039045812" evidence="2">
    <location>
        <begin position="23"/>
        <end position="590"/>
    </location>
</feature>
<evidence type="ECO:0000256" key="2">
    <source>
        <dbReference type="SAM" id="SignalP"/>
    </source>
</evidence>
<dbReference type="PANTHER" id="PTHR30290:SF65">
    <property type="entry name" value="MONOACYL PHOSPHATIDYLINOSITOL TETRAMANNOSIDE-BINDING PROTEIN LPQW-RELATED"/>
    <property type="match status" value="1"/>
</dbReference>